<sequence>MVWDFLKDDAEPRLPDRVRIVLAMAAVGVLTGLISSLPTPLPSIRLEDDGLIINAASSPLHAGLAFAAGIALCMWVWVTREVGKCLLTLVLVFLGWLAAVNTANDLYQALVGSTVFGTETGAKEGREAMALILGGVLAGAVGAGLAAFGAGIPARAIRRPENWTLVVLAGVVAGIMLYPAAQLRLPFVIFVPWQALVAAAIGFGLTRRP</sequence>
<evidence type="ECO:0000313" key="2">
    <source>
        <dbReference type="EMBL" id="ODR98789.1"/>
    </source>
</evidence>
<feature type="transmembrane region" description="Helical" evidence="1">
    <location>
        <begin position="187"/>
        <end position="206"/>
    </location>
</feature>
<reference evidence="2 3" key="1">
    <citation type="journal article" date="2016" name="Environ. Microbiol.">
        <title>New Methyloceanibacter diversity from North Sea sediments includes methanotroph containing solely the soluble methane monooxygenase.</title>
        <authorList>
            <person name="Vekeman B."/>
            <person name="Kerckhof F.M."/>
            <person name="Cremers G."/>
            <person name="de Vos P."/>
            <person name="Vandamme P."/>
            <person name="Boon N."/>
            <person name="Op den Camp H.J."/>
            <person name="Heylen K."/>
        </authorList>
    </citation>
    <scope>NUCLEOTIDE SEQUENCE [LARGE SCALE GENOMIC DNA]</scope>
    <source>
        <strain evidence="2 3">R-67174</strain>
    </source>
</reference>
<feature type="transmembrane region" description="Helical" evidence="1">
    <location>
        <begin position="59"/>
        <end position="78"/>
    </location>
</feature>
<dbReference type="EMBL" id="LPWG01000012">
    <property type="protein sequence ID" value="ODR98789.1"/>
    <property type="molecule type" value="Genomic_DNA"/>
</dbReference>
<keyword evidence="1" id="KW-1133">Transmembrane helix</keyword>
<gene>
    <name evidence="2" type="ORF">AUC68_06175</name>
</gene>
<dbReference type="AlphaFoldDB" id="A0A1E3VZ55"/>
<dbReference type="Proteomes" id="UP000094501">
    <property type="component" value="Unassembled WGS sequence"/>
</dbReference>
<keyword evidence="1" id="KW-0812">Transmembrane</keyword>
<keyword evidence="3" id="KW-1185">Reference proteome</keyword>
<keyword evidence="1" id="KW-0472">Membrane</keyword>
<proteinExistence type="predicted"/>
<evidence type="ECO:0000256" key="1">
    <source>
        <dbReference type="SAM" id="Phobius"/>
    </source>
</evidence>
<protein>
    <submittedName>
        <fullName evidence="2">Uncharacterized protein</fullName>
    </submittedName>
</protein>
<comment type="caution">
    <text evidence="2">The sequence shown here is derived from an EMBL/GenBank/DDBJ whole genome shotgun (WGS) entry which is preliminary data.</text>
</comment>
<feature type="transmembrane region" description="Helical" evidence="1">
    <location>
        <begin position="85"/>
        <end position="103"/>
    </location>
</feature>
<evidence type="ECO:0000313" key="3">
    <source>
        <dbReference type="Proteomes" id="UP000094501"/>
    </source>
</evidence>
<name>A0A1E3VZ55_9HYPH</name>
<organism evidence="2 3">
    <name type="scientific">Methyloceanibacter methanicus</name>
    <dbReference type="NCBI Taxonomy" id="1774968"/>
    <lineage>
        <taxon>Bacteria</taxon>
        <taxon>Pseudomonadati</taxon>
        <taxon>Pseudomonadota</taxon>
        <taxon>Alphaproteobacteria</taxon>
        <taxon>Hyphomicrobiales</taxon>
        <taxon>Hyphomicrobiaceae</taxon>
        <taxon>Methyloceanibacter</taxon>
    </lineage>
</organism>
<accession>A0A1E3VZ55</accession>
<feature type="transmembrane region" description="Helical" evidence="1">
    <location>
        <begin position="163"/>
        <end position="181"/>
    </location>
</feature>
<feature type="transmembrane region" description="Helical" evidence="1">
    <location>
        <begin position="20"/>
        <end position="39"/>
    </location>
</feature>
<feature type="transmembrane region" description="Helical" evidence="1">
    <location>
        <begin position="128"/>
        <end position="151"/>
    </location>
</feature>